<evidence type="ECO:0000313" key="2">
    <source>
        <dbReference type="EMBL" id="SEM99232.1"/>
    </source>
</evidence>
<accession>A0A1H8BJP9</accession>
<feature type="non-terminal residue" evidence="1">
    <location>
        <position position="1"/>
    </location>
</feature>
<evidence type="ECO:0000313" key="3">
    <source>
        <dbReference type="Proteomes" id="UP000182719"/>
    </source>
</evidence>
<proteinExistence type="predicted"/>
<dbReference type="EMBL" id="FOAP01000024">
    <property type="protein sequence ID" value="SEM83006.1"/>
    <property type="molecule type" value="Genomic_DNA"/>
</dbReference>
<sequence length="26" mass="3003">RLLPLVERFAQLVCAQPVFRESFGLL</sequence>
<gene>
    <name evidence="1" type="ORF">SAMN05444354_1241</name>
    <name evidence="2" type="ORF">SAMN05444354_127101</name>
</gene>
<dbReference type="Proteomes" id="UP000182719">
    <property type="component" value="Unassembled WGS sequence"/>
</dbReference>
<name>A0A1H8BJP9_STIAU</name>
<reference evidence="1" key="1">
    <citation type="submission" date="2016-10" db="EMBL/GenBank/DDBJ databases">
        <authorList>
            <person name="de Groot N.N."/>
        </authorList>
    </citation>
    <scope>NUCLEOTIDE SEQUENCE [LARGE SCALE GENOMIC DNA]</scope>
    <source>
        <strain evidence="1">DSM 17044</strain>
    </source>
</reference>
<organism evidence="1 3">
    <name type="scientific">Stigmatella aurantiaca</name>
    <dbReference type="NCBI Taxonomy" id="41"/>
    <lineage>
        <taxon>Bacteria</taxon>
        <taxon>Pseudomonadati</taxon>
        <taxon>Myxococcota</taxon>
        <taxon>Myxococcia</taxon>
        <taxon>Myxococcales</taxon>
        <taxon>Cystobacterineae</taxon>
        <taxon>Archangiaceae</taxon>
        <taxon>Stigmatella</taxon>
    </lineage>
</organism>
<dbReference type="AlphaFoldDB" id="A0A1H8BJP9"/>
<reference evidence="3" key="2">
    <citation type="submission" date="2016-10" db="EMBL/GenBank/DDBJ databases">
        <authorList>
            <person name="Varghese N."/>
            <person name="Submissions S."/>
        </authorList>
    </citation>
    <scope>NUCLEOTIDE SEQUENCE [LARGE SCALE GENOMIC DNA]</scope>
    <source>
        <strain evidence="3">DSM 17044</strain>
    </source>
</reference>
<dbReference type="EMBL" id="FOAP01000027">
    <property type="protein sequence ID" value="SEM99232.1"/>
    <property type="molecule type" value="Genomic_DNA"/>
</dbReference>
<evidence type="ECO:0000313" key="1">
    <source>
        <dbReference type="EMBL" id="SEM83006.1"/>
    </source>
</evidence>
<keyword evidence="3" id="KW-1185">Reference proteome</keyword>
<protein>
    <submittedName>
        <fullName evidence="1">Uncharacterized protein</fullName>
    </submittedName>
</protein>